<dbReference type="OrthoDB" id="10249433at2759"/>
<gene>
    <name evidence="3" type="ORF">TRFO_42729</name>
</gene>
<keyword evidence="4" id="KW-1185">Reference proteome</keyword>
<reference evidence="3" key="1">
    <citation type="submission" date="2016-10" db="EMBL/GenBank/DDBJ databases">
        <authorList>
            <person name="Benchimol M."/>
            <person name="Almeida L.G."/>
            <person name="Vasconcelos A.T."/>
            <person name="Perreira-Neves A."/>
            <person name="Rosa I.A."/>
            <person name="Tasca T."/>
            <person name="Bogo M.R."/>
            <person name="de Souza W."/>
        </authorList>
    </citation>
    <scope>NUCLEOTIDE SEQUENCE [LARGE SCALE GENOMIC DNA]</scope>
    <source>
        <strain evidence="3">K</strain>
    </source>
</reference>
<evidence type="ECO:0000256" key="1">
    <source>
        <dbReference type="SAM" id="MobiDB-lite"/>
    </source>
</evidence>
<comment type="caution">
    <text evidence="3">The sequence shown here is derived from an EMBL/GenBank/DDBJ whole genome shotgun (WGS) entry which is preliminary data.</text>
</comment>
<dbReference type="InterPro" id="IPR022742">
    <property type="entry name" value="Hydrolase_4"/>
</dbReference>
<dbReference type="SUPFAM" id="SSF53474">
    <property type="entry name" value="alpha/beta-Hydrolases"/>
    <property type="match status" value="1"/>
</dbReference>
<evidence type="ECO:0000259" key="2">
    <source>
        <dbReference type="Pfam" id="PF12146"/>
    </source>
</evidence>
<accession>A0A1J4KZD7</accession>
<dbReference type="RefSeq" id="XP_068368188.1">
    <property type="nucleotide sequence ID" value="XM_068514462.1"/>
</dbReference>
<protein>
    <submittedName>
        <fullName evidence="3">Clan SC, family S9, unassigned serine peptidase</fullName>
    </submittedName>
</protein>
<dbReference type="PANTHER" id="PTHR43358">
    <property type="entry name" value="ALPHA/BETA-HYDROLASE"/>
    <property type="match status" value="1"/>
</dbReference>
<dbReference type="VEuPathDB" id="TrichDB:TRFO_42729"/>
<dbReference type="Gene3D" id="3.40.50.1820">
    <property type="entry name" value="alpha/beta hydrolase"/>
    <property type="match status" value="1"/>
</dbReference>
<dbReference type="Pfam" id="PF12146">
    <property type="entry name" value="Hydrolase_4"/>
    <property type="match status" value="1"/>
</dbReference>
<dbReference type="EMBL" id="MLAK01000278">
    <property type="protein sequence ID" value="OHT15052.1"/>
    <property type="molecule type" value="Genomic_DNA"/>
</dbReference>
<dbReference type="GeneID" id="94849166"/>
<organism evidence="3 4">
    <name type="scientific">Tritrichomonas foetus</name>
    <dbReference type="NCBI Taxonomy" id="1144522"/>
    <lineage>
        <taxon>Eukaryota</taxon>
        <taxon>Metamonada</taxon>
        <taxon>Parabasalia</taxon>
        <taxon>Tritrichomonadida</taxon>
        <taxon>Tritrichomonadidae</taxon>
        <taxon>Tritrichomonas</taxon>
    </lineage>
</organism>
<dbReference type="Proteomes" id="UP000179807">
    <property type="component" value="Unassembled WGS sequence"/>
</dbReference>
<proteinExistence type="predicted"/>
<dbReference type="AlphaFoldDB" id="A0A1J4KZD7"/>
<feature type="region of interest" description="Disordered" evidence="1">
    <location>
        <begin position="287"/>
        <end position="307"/>
    </location>
</feature>
<feature type="compositionally biased region" description="Polar residues" evidence="1">
    <location>
        <begin position="289"/>
        <end position="304"/>
    </location>
</feature>
<sequence>MYQKGAKLIIRPPRHKYDFRSIPTNAEIPGFGPVERTSIAITNSREETIFGSFYRAPNPVQNTCCIYMHGNASNQLEGRYIVSLFVPIGISVFCFDFAGCGCSTGKYVSLGYFESKDVMLIMSMLETDFHIEQFLLWGRSMGAAVSLMIGEKSEKIKGIVADSSFMSIRSLISQLGKTKNLPEWFVKKSIKKVRKAIQEKANFDIKKVRPLSGAEKLTKPVFFIHGDDDKFVLKKNSERMFEKCPSLVKEIRIVPGEHNSERSQDTIMSATEFLCRSVGIVISFRRPRQQNPQQTSQNANQHFNNIDDMIKKM</sequence>
<evidence type="ECO:0000313" key="4">
    <source>
        <dbReference type="Proteomes" id="UP000179807"/>
    </source>
</evidence>
<evidence type="ECO:0000313" key="3">
    <source>
        <dbReference type="EMBL" id="OHT15052.1"/>
    </source>
</evidence>
<dbReference type="InterPro" id="IPR029058">
    <property type="entry name" value="AB_hydrolase_fold"/>
</dbReference>
<dbReference type="InterPro" id="IPR052920">
    <property type="entry name" value="DNA-binding_regulatory"/>
</dbReference>
<dbReference type="PANTHER" id="PTHR43358:SF4">
    <property type="entry name" value="ALPHA_BETA HYDROLASE FOLD-1 DOMAIN-CONTAINING PROTEIN"/>
    <property type="match status" value="1"/>
</dbReference>
<feature type="domain" description="Serine aminopeptidase S33" evidence="2">
    <location>
        <begin position="65"/>
        <end position="194"/>
    </location>
</feature>
<name>A0A1J4KZD7_9EUKA</name>